<feature type="region of interest" description="Disordered" evidence="3">
    <location>
        <begin position="737"/>
        <end position="778"/>
    </location>
</feature>
<comment type="caution">
    <text evidence="5">The sequence shown here is derived from an EMBL/GenBank/DDBJ whole genome shotgun (WGS) entry which is preliminary data.</text>
</comment>
<keyword evidence="1" id="KW-0677">Repeat</keyword>
<evidence type="ECO:0000313" key="5">
    <source>
        <dbReference type="EMBL" id="KAH7141684.1"/>
    </source>
</evidence>
<gene>
    <name evidence="5" type="ORF">EDB81DRAFT_653368</name>
</gene>
<keyword evidence="2" id="KW-0040">ANK repeat</keyword>
<dbReference type="Gene3D" id="1.25.40.20">
    <property type="entry name" value="Ankyrin repeat-containing domain"/>
    <property type="match status" value="2"/>
</dbReference>
<evidence type="ECO:0000256" key="1">
    <source>
        <dbReference type="ARBA" id="ARBA00022737"/>
    </source>
</evidence>
<evidence type="ECO:0000256" key="3">
    <source>
        <dbReference type="SAM" id="MobiDB-lite"/>
    </source>
</evidence>
<evidence type="ECO:0000313" key="6">
    <source>
        <dbReference type="Proteomes" id="UP000738349"/>
    </source>
</evidence>
<sequence>MAEAIGAGANVLAFILLGLKSVQCASETFSIIKDGPEIVQQLATDVRQLQSILTWVLQSQAAANDQALLLQAQQCIQEIQSLAASLQTLRLSPNDKFTGKCWKRLKAIMKENDLDRVSRQVNQHASLLNARIAALSRYDHLAVQSGFDQQATHLGQLNEKNIQRSLHEFEEMFRAQESARASDSSYIRTTLQTVMDHITASTPYNPSNSLQGELPDTRNQEAELPLADQQILQTLCSLSRLIDEKAREVDAYAEEDDLVASVVDDVQRLLQSIRHQKTPVDRQCNTISPGQELRPLSFESGLRRLGSGFLNGAVAINQRVNRQVEYEPRTLIQQIRTVDQKDVGSGRASLVISKRCQVRAGEPNDDQNDRKRMRTDYSISLTVLPNKSQDSHMIVASLSQHQVSFDRITSISTLMVNRVLPNESRVFQVVREGNLQELERMFRDKAASPRDHDEYGASLLMYATEQPQVCKFLIACGLDVDHVASGSGVHYLGDPACPLQLHIFDNMLPHERMGRINQCRKMLLQAGADPTLKLNSLEYPPSLLEIISADGIAESVRIMWNRELTGPFADINTTRVNGLSPFLMACKSEAFTKEFFQAFLSMGAKIDDRSSINGETCLHICIQTLGKAERWAETFTCNEFDAIEYLIEEGADPFAKDNNGMSVAQYAYSHGTEDIGSYLGDLWDAVVKSCGYKISQFRSENCRRIAKYTEAYPRAEFVVIWEQTDAVCPYWDDKPWPPIAPRQQGNEDDGYSEMGGDEEVSDSLAISWDNESGGVRLS</sequence>
<dbReference type="Proteomes" id="UP000738349">
    <property type="component" value="Unassembled WGS sequence"/>
</dbReference>
<keyword evidence="4" id="KW-0732">Signal</keyword>
<feature type="compositionally biased region" description="Acidic residues" evidence="3">
    <location>
        <begin position="746"/>
        <end position="761"/>
    </location>
</feature>
<dbReference type="InterPro" id="IPR050745">
    <property type="entry name" value="Multifunctional_regulatory"/>
</dbReference>
<dbReference type="EMBL" id="JAGMUV010000010">
    <property type="protein sequence ID" value="KAH7141684.1"/>
    <property type="molecule type" value="Genomic_DNA"/>
</dbReference>
<protein>
    <submittedName>
        <fullName evidence="5">Ankyrin repeat-containing domain protein</fullName>
    </submittedName>
</protein>
<dbReference type="InterPro" id="IPR036770">
    <property type="entry name" value="Ankyrin_rpt-contain_sf"/>
</dbReference>
<dbReference type="InterPro" id="IPR002110">
    <property type="entry name" value="Ankyrin_rpt"/>
</dbReference>
<evidence type="ECO:0000256" key="4">
    <source>
        <dbReference type="SAM" id="SignalP"/>
    </source>
</evidence>
<reference evidence="5" key="1">
    <citation type="journal article" date="2021" name="Nat. Commun.">
        <title>Genetic determinants of endophytism in the Arabidopsis root mycobiome.</title>
        <authorList>
            <person name="Mesny F."/>
            <person name="Miyauchi S."/>
            <person name="Thiergart T."/>
            <person name="Pickel B."/>
            <person name="Atanasova L."/>
            <person name="Karlsson M."/>
            <person name="Huettel B."/>
            <person name="Barry K.W."/>
            <person name="Haridas S."/>
            <person name="Chen C."/>
            <person name="Bauer D."/>
            <person name="Andreopoulos W."/>
            <person name="Pangilinan J."/>
            <person name="LaButti K."/>
            <person name="Riley R."/>
            <person name="Lipzen A."/>
            <person name="Clum A."/>
            <person name="Drula E."/>
            <person name="Henrissat B."/>
            <person name="Kohler A."/>
            <person name="Grigoriev I.V."/>
            <person name="Martin F.M."/>
            <person name="Hacquard S."/>
        </authorList>
    </citation>
    <scope>NUCLEOTIDE SEQUENCE</scope>
    <source>
        <strain evidence="5">MPI-CAGE-AT-0147</strain>
    </source>
</reference>
<feature type="signal peptide" evidence="4">
    <location>
        <begin position="1"/>
        <end position="24"/>
    </location>
</feature>
<dbReference type="PANTHER" id="PTHR24189">
    <property type="entry name" value="MYOTROPHIN"/>
    <property type="match status" value="1"/>
</dbReference>
<dbReference type="OrthoDB" id="539213at2759"/>
<name>A0A9P9IZI9_9HYPO</name>
<proteinExistence type="predicted"/>
<dbReference type="SMART" id="SM00248">
    <property type="entry name" value="ANK"/>
    <property type="match status" value="3"/>
</dbReference>
<feature type="chain" id="PRO_5040365726" evidence="4">
    <location>
        <begin position="25"/>
        <end position="778"/>
    </location>
</feature>
<organism evidence="5 6">
    <name type="scientific">Dactylonectria macrodidyma</name>
    <dbReference type="NCBI Taxonomy" id="307937"/>
    <lineage>
        <taxon>Eukaryota</taxon>
        <taxon>Fungi</taxon>
        <taxon>Dikarya</taxon>
        <taxon>Ascomycota</taxon>
        <taxon>Pezizomycotina</taxon>
        <taxon>Sordariomycetes</taxon>
        <taxon>Hypocreomycetidae</taxon>
        <taxon>Hypocreales</taxon>
        <taxon>Nectriaceae</taxon>
        <taxon>Dactylonectria</taxon>
    </lineage>
</organism>
<keyword evidence="6" id="KW-1185">Reference proteome</keyword>
<accession>A0A9P9IZI9</accession>
<dbReference type="Pfam" id="PF00023">
    <property type="entry name" value="Ank"/>
    <property type="match status" value="1"/>
</dbReference>
<dbReference type="AlphaFoldDB" id="A0A9P9IZI9"/>
<evidence type="ECO:0000256" key="2">
    <source>
        <dbReference type="ARBA" id="ARBA00023043"/>
    </source>
</evidence>
<dbReference type="SUPFAM" id="SSF48403">
    <property type="entry name" value="Ankyrin repeat"/>
    <property type="match status" value="1"/>
</dbReference>